<dbReference type="SUPFAM" id="SSF56112">
    <property type="entry name" value="Protein kinase-like (PK-like)"/>
    <property type="match status" value="1"/>
</dbReference>
<feature type="region of interest" description="Disordered" evidence="1">
    <location>
        <begin position="17"/>
        <end position="45"/>
    </location>
</feature>
<dbReference type="Proteomes" id="UP001310594">
    <property type="component" value="Unassembled WGS sequence"/>
</dbReference>
<dbReference type="AlphaFoldDB" id="A0AAN7W391"/>
<accession>A0AAN7W391</accession>
<name>A0AAN7W391_9PEZI</name>
<organism evidence="2 3">
    <name type="scientific">Elasticomyces elasticus</name>
    <dbReference type="NCBI Taxonomy" id="574655"/>
    <lineage>
        <taxon>Eukaryota</taxon>
        <taxon>Fungi</taxon>
        <taxon>Dikarya</taxon>
        <taxon>Ascomycota</taxon>
        <taxon>Pezizomycotina</taxon>
        <taxon>Dothideomycetes</taxon>
        <taxon>Dothideomycetidae</taxon>
        <taxon>Mycosphaerellales</taxon>
        <taxon>Teratosphaeriaceae</taxon>
        <taxon>Elasticomyces</taxon>
    </lineage>
</organism>
<evidence type="ECO:0000313" key="3">
    <source>
        <dbReference type="Proteomes" id="UP001310594"/>
    </source>
</evidence>
<gene>
    <name evidence="2" type="ORF">LTR97_010609</name>
</gene>
<feature type="region of interest" description="Disordered" evidence="1">
    <location>
        <begin position="384"/>
        <end position="403"/>
    </location>
</feature>
<protein>
    <recommendedName>
        <fullName evidence="4">Protein kinase domain-containing protein</fullName>
    </recommendedName>
</protein>
<evidence type="ECO:0008006" key="4">
    <source>
        <dbReference type="Google" id="ProtNLM"/>
    </source>
</evidence>
<evidence type="ECO:0000313" key="2">
    <source>
        <dbReference type="EMBL" id="KAK5693133.1"/>
    </source>
</evidence>
<comment type="caution">
    <text evidence="2">The sequence shown here is derived from an EMBL/GenBank/DDBJ whole genome shotgun (WGS) entry which is preliminary data.</text>
</comment>
<dbReference type="EMBL" id="JAVRQU010000018">
    <property type="protein sequence ID" value="KAK5693133.1"/>
    <property type="molecule type" value="Genomic_DNA"/>
</dbReference>
<sequence>MFNAVLSLLGLRGRNPTDIEALSPTTQRTRRPYGGQPVPLDASQDPTDSDFYDEWFDAINIVPASDGVSVLTFCPGFLSEDPNTHEVDYDEEMYPREEDINWVRRLRDTNRVYQHMFESESESTSSSHPRIVRYLGPTPTGYRLERLKPGPAYPRDLDPTTNDAVLALYQRWALQGLNALDYIHSKGIVLNAFTEDALWIREDLSLAVAGFPAAACATCVCRQEEWSNPWRAPFYGEVEPERFTEDLTECPKRDIFDWAVWVCTNMSGASPLRHGITTSRSSKEYYDELHEREKALKRGEFVNWPRLPDEMLGVVVVKALRGEYTTAAQALEESRDLVEACGRTLSDSHVDEIDGFVWDHEFTVKRRSEVCWNILAKGNGFGKDGDSVDTASQMSKRDPGEDY</sequence>
<evidence type="ECO:0000256" key="1">
    <source>
        <dbReference type="SAM" id="MobiDB-lite"/>
    </source>
</evidence>
<reference evidence="2" key="1">
    <citation type="submission" date="2023-08" db="EMBL/GenBank/DDBJ databases">
        <title>Black Yeasts Isolated from many extreme environments.</title>
        <authorList>
            <person name="Coleine C."/>
            <person name="Stajich J.E."/>
            <person name="Selbmann L."/>
        </authorList>
    </citation>
    <scope>NUCLEOTIDE SEQUENCE</scope>
    <source>
        <strain evidence="2">CCFEE 5810</strain>
    </source>
</reference>
<dbReference type="InterPro" id="IPR011009">
    <property type="entry name" value="Kinase-like_dom_sf"/>
</dbReference>
<proteinExistence type="predicted"/>